<feature type="region of interest" description="Disordered" evidence="5">
    <location>
        <begin position="340"/>
        <end position="360"/>
    </location>
</feature>
<dbReference type="InterPro" id="IPR000719">
    <property type="entry name" value="Prot_kinase_dom"/>
</dbReference>
<dbReference type="PROSITE" id="PS50011">
    <property type="entry name" value="PROTEIN_KINASE_DOM"/>
    <property type="match status" value="1"/>
</dbReference>
<comment type="similarity">
    <text evidence="4">Belongs to the protein kinase superfamily.</text>
</comment>
<evidence type="ECO:0000313" key="8">
    <source>
        <dbReference type="Proteomes" id="UP001642464"/>
    </source>
</evidence>
<keyword evidence="7" id="KW-0808">Transferase</keyword>
<evidence type="ECO:0000256" key="3">
    <source>
        <dbReference type="PROSITE-ProRule" id="PRU10141"/>
    </source>
</evidence>
<dbReference type="GO" id="GO:0016301">
    <property type="term" value="F:kinase activity"/>
    <property type="evidence" value="ECO:0007669"/>
    <property type="project" value="UniProtKB-KW"/>
</dbReference>
<evidence type="ECO:0000256" key="1">
    <source>
        <dbReference type="ARBA" id="ARBA00022741"/>
    </source>
</evidence>
<dbReference type="Pfam" id="PF00069">
    <property type="entry name" value="Pkinase"/>
    <property type="match status" value="1"/>
</dbReference>
<feature type="non-terminal residue" evidence="7">
    <location>
        <position position="1"/>
    </location>
</feature>
<dbReference type="SMART" id="SM00220">
    <property type="entry name" value="S_TKc"/>
    <property type="match status" value="1"/>
</dbReference>
<name>A0ABP0KWP0_9DINO</name>
<reference evidence="7 8" key="1">
    <citation type="submission" date="2024-02" db="EMBL/GenBank/DDBJ databases">
        <authorList>
            <person name="Chen Y."/>
            <person name="Shah S."/>
            <person name="Dougan E. K."/>
            <person name="Thang M."/>
            <person name="Chan C."/>
        </authorList>
    </citation>
    <scope>NUCLEOTIDE SEQUENCE [LARGE SCALE GENOMIC DNA]</scope>
</reference>
<feature type="binding site" evidence="3">
    <location>
        <position position="58"/>
    </location>
    <ligand>
        <name>ATP</name>
        <dbReference type="ChEBI" id="CHEBI:30616"/>
    </ligand>
</feature>
<dbReference type="PANTHER" id="PTHR24347">
    <property type="entry name" value="SERINE/THREONINE-PROTEIN KINASE"/>
    <property type="match status" value="1"/>
</dbReference>
<evidence type="ECO:0000256" key="2">
    <source>
        <dbReference type="ARBA" id="ARBA00022840"/>
    </source>
</evidence>
<organism evidence="7 8">
    <name type="scientific">Durusdinium trenchii</name>
    <dbReference type="NCBI Taxonomy" id="1381693"/>
    <lineage>
        <taxon>Eukaryota</taxon>
        <taxon>Sar</taxon>
        <taxon>Alveolata</taxon>
        <taxon>Dinophyceae</taxon>
        <taxon>Suessiales</taxon>
        <taxon>Symbiodiniaceae</taxon>
        <taxon>Durusdinium</taxon>
    </lineage>
</organism>
<gene>
    <name evidence="7" type="ORF">SCF082_LOCUS19290</name>
</gene>
<evidence type="ECO:0000259" key="6">
    <source>
        <dbReference type="PROSITE" id="PS50011"/>
    </source>
</evidence>
<feature type="compositionally biased region" description="Acidic residues" evidence="5">
    <location>
        <begin position="344"/>
        <end position="360"/>
    </location>
</feature>
<dbReference type="SUPFAM" id="SSF56112">
    <property type="entry name" value="Protein kinase-like (PK-like)"/>
    <property type="match status" value="1"/>
</dbReference>
<keyword evidence="8" id="KW-1185">Reference proteome</keyword>
<proteinExistence type="inferred from homology"/>
<dbReference type="PROSITE" id="PS00107">
    <property type="entry name" value="PROTEIN_KINASE_ATP"/>
    <property type="match status" value="1"/>
</dbReference>
<feature type="region of interest" description="Disordered" evidence="5">
    <location>
        <begin position="1"/>
        <end position="22"/>
    </location>
</feature>
<dbReference type="InterPro" id="IPR017441">
    <property type="entry name" value="Protein_kinase_ATP_BS"/>
</dbReference>
<keyword evidence="4" id="KW-0723">Serine/threonine-protein kinase</keyword>
<dbReference type="PROSITE" id="PS00108">
    <property type="entry name" value="PROTEIN_KINASE_ST"/>
    <property type="match status" value="1"/>
</dbReference>
<dbReference type="InterPro" id="IPR011009">
    <property type="entry name" value="Kinase-like_dom_sf"/>
</dbReference>
<keyword evidence="7" id="KW-0418">Kinase</keyword>
<accession>A0ABP0KWP0</accession>
<comment type="caution">
    <text evidence="7">The sequence shown here is derived from an EMBL/GenBank/DDBJ whole genome shotgun (WGS) entry which is preliminary data.</text>
</comment>
<protein>
    <submittedName>
        <fullName evidence="7">Calcium/calmodulin-dependent protein kinase type 1 (CaM kinase I) (MnCaMKI)</fullName>
    </submittedName>
</protein>
<evidence type="ECO:0000313" key="7">
    <source>
        <dbReference type="EMBL" id="CAK9030650.1"/>
    </source>
</evidence>
<dbReference type="CDD" id="cd05117">
    <property type="entry name" value="STKc_CAMK"/>
    <property type="match status" value="1"/>
</dbReference>
<evidence type="ECO:0000256" key="4">
    <source>
        <dbReference type="RuleBase" id="RU000304"/>
    </source>
</evidence>
<sequence>SVRSIFKAPAKEAGEGGDAGPQEAFEDRFEVGNLLGKGNFSEVKTATDKKTGEVLAVKIMKKRKITREEYEAIMSEIAILADMDHPNVIKMHGMWEDKNHVYVVTELAKGGELFDRIVQREFYSEKDAAVVVKTVAEALKYLNDRGIVHRDLKPENILLVDDDDDSALKLADFGFAKQVDATNEDTLATTCGTPGYVAPEIISGKPYGKEVDMWSLGVITYILLAGYPPFYDENQNTLFRQIKKAKYKFDPEFWSEVSESAKDLIRGLLVVDPKKRLTVDQVLAHPWVANAGGDDGDKDITPALTELKKFQARKKLRKGFHAVVAMNKFKNLASLAASQIEKEAAEEEDAEEEDAEEEEN</sequence>
<dbReference type="Gene3D" id="1.10.510.10">
    <property type="entry name" value="Transferase(Phosphotransferase) domain 1"/>
    <property type="match status" value="1"/>
</dbReference>
<feature type="domain" description="Protein kinase" evidence="6">
    <location>
        <begin position="29"/>
        <end position="288"/>
    </location>
</feature>
<keyword evidence="2 3" id="KW-0067">ATP-binding</keyword>
<dbReference type="EMBL" id="CAXAMM010013164">
    <property type="protein sequence ID" value="CAK9030650.1"/>
    <property type="molecule type" value="Genomic_DNA"/>
</dbReference>
<keyword evidence="1 3" id="KW-0547">Nucleotide-binding</keyword>
<dbReference type="Proteomes" id="UP001642464">
    <property type="component" value="Unassembled WGS sequence"/>
</dbReference>
<dbReference type="InterPro" id="IPR008271">
    <property type="entry name" value="Ser/Thr_kinase_AS"/>
</dbReference>
<evidence type="ECO:0000256" key="5">
    <source>
        <dbReference type="SAM" id="MobiDB-lite"/>
    </source>
</evidence>